<protein>
    <submittedName>
        <fullName evidence="2">Predicted kinase, aminoglycoside phosphotransferase (APT) family</fullName>
    </submittedName>
</protein>
<evidence type="ECO:0000259" key="1">
    <source>
        <dbReference type="Pfam" id="PF01636"/>
    </source>
</evidence>
<reference evidence="3" key="1">
    <citation type="submission" date="2016-10" db="EMBL/GenBank/DDBJ databases">
        <authorList>
            <person name="Varghese N."/>
            <person name="Submissions S."/>
        </authorList>
    </citation>
    <scope>NUCLEOTIDE SEQUENCE [LARGE SCALE GENOMIC DNA]</scope>
    <source>
        <strain evidence="3">CGMCC 4.578</strain>
    </source>
</reference>
<feature type="domain" description="Aminoglycoside phosphotransferase" evidence="1">
    <location>
        <begin position="32"/>
        <end position="254"/>
    </location>
</feature>
<dbReference type="SUPFAM" id="SSF56112">
    <property type="entry name" value="Protein kinase-like (PK-like)"/>
    <property type="match status" value="1"/>
</dbReference>
<name>A0A1H9G6J4_9PSEU</name>
<dbReference type="RefSeq" id="WP_090064034.1">
    <property type="nucleotide sequence ID" value="NZ_FOFT01000002.1"/>
</dbReference>
<keyword evidence="2" id="KW-0808">Transferase</keyword>
<dbReference type="EMBL" id="FOFT01000002">
    <property type="protein sequence ID" value="SEQ45630.1"/>
    <property type="molecule type" value="Genomic_DNA"/>
</dbReference>
<gene>
    <name evidence="2" type="ORF">SAMN05216195_102466</name>
</gene>
<dbReference type="Gene3D" id="3.30.200.20">
    <property type="entry name" value="Phosphorylase Kinase, domain 1"/>
    <property type="match status" value="1"/>
</dbReference>
<organism evidence="2 3">
    <name type="scientific">Lentzea flaviverrucosa</name>
    <dbReference type="NCBI Taxonomy" id="200379"/>
    <lineage>
        <taxon>Bacteria</taxon>
        <taxon>Bacillati</taxon>
        <taxon>Actinomycetota</taxon>
        <taxon>Actinomycetes</taxon>
        <taxon>Pseudonocardiales</taxon>
        <taxon>Pseudonocardiaceae</taxon>
        <taxon>Lentzea</taxon>
    </lineage>
</organism>
<sequence length="290" mass="31977">MLDGVTATDVSLVDELIRTQFPRWHGLPVTELVHGGTSHALYRLGGDLAVRLPRREWARDDPSKEAVVVPLVAPYLPVAVPEPLALGEPALGYPYQWSVVRWVVGEMAPVEEVREDTPLRLAALIRALHEVDAAGRPWTAGRGRLDARDNDDAVRSCIAQVGGDPRLVGVWEDGLEAPRWDRPGRWLHADLHVGNLLFAGGELTGVIDWGSSGVGDPAADLMTAWLYLDERGRKAFRREMSEYDDAAWARAAGWALHLAVLALPYYRETNLFLAGIASRTLDQLCPGWDD</sequence>
<dbReference type="CDD" id="cd05155">
    <property type="entry name" value="APH_ChoK_like_1"/>
    <property type="match status" value="1"/>
</dbReference>
<dbReference type="Pfam" id="PF01636">
    <property type="entry name" value="APH"/>
    <property type="match status" value="1"/>
</dbReference>
<dbReference type="GO" id="GO:0016301">
    <property type="term" value="F:kinase activity"/>
    <property type="evidence" value="ECO:0007669"/>
    <property type="project" value="UniProtKB-KW"/>
</dbReference>
<dbReference type="AlphaFoldDB" id="A0A1H9G6J4"/>
<dbReference type="InterPro" id="IPR051678">
    <property type="entry name" value="AGP_Transferase"/>
</dbReference>
<dbReference type="Proteomes" id="UP000199028">
    <property type="component" value="Unassembled WGS sequence"/>
</dbReference>
<dbReference type="PANTHER" id="PTHR21310:SF42">
    <property type="entry name" value="BIFUNCTIONAL AAC_APH"/>
    <property type="match status" value="1"/>
</dbReference>
<proteinExistence type="predicted"/>
<dbReference type="PANTHER" id="PTHR21310">
    <property type="entry name" value="AMINOGLYCOSIDE PHOSPHOTRANSFERASE-RELATED-RELATED"/>
    <property type="match status" value="1"/>
</dbReference>
<evidence type="ECO:0000313" key="2">
    <source>
        <dbReference type="EMBL" id="SEQ45630.1"/>
    </source>
</evidence>
<accession>A0A1H9G6J4</accession>
<dbReference type="InterPro" id="IPR011009">
    <property type="entry name" value="Kinase-like_dom_sf"/>
</dbReference>
<dbReference type="OrthoDB" id="9797603at2"/>
<dbReference type="InterPro" id="IPR002575">
    <property type="entry name" value="Aminoglycoside_PTrfase"/>
</dbReference>
<keyword evidence="3" id="KW-1185">Reference proteome</keyword>
<keyword evidence="2" id="KW-0418">Kinase</keyword>
<dbReference type="Gene3D" id="3.90.1200.10">
    <property type="match status" value="1"/>
</dbReference>
<evidence type="ECO:0000313" key="3">
    <source>
        <dbReference type="Proteomes" id="UP000199028"/>
    </source>
</evidence>